<evidence type="ECO:0000256" key="1">
    <source>
        <dbReference type="ARBA" id="ARBA00004300"/>
    </source>
</evidence>
<evidence type="ECO:0000313" key="10">
    <source>
        <dbReference type="Proteomes" id="UP001434883"/>
    </source>
</evidence>
<keyword evidence="3" id="KW-0597">Phosphoprotein</keyword>
<organism evidence="9 10">
    <name type="scientific">Xenoophorus captivus</name>
    <dbReference type="NCBI Taxonomy" id="1517983"/>
    <lineage>
        <taxon>Eukaryota</taxon>
        <taxon>Metazoa</taxon>
        <taxon>Chordata</taxon>
        <taxon>Craniata</taxon>
        <taxon>Vertebrata</taxon>
        <taxon>Euteleostomi</taxon>
        <taxon>Actinopterygii</taxon>
        <taxon>Neopterygii</taxon>
        <taxon>Teleostei</taxon>
        <taxon>Neoteleostei</taxon>
        <taxon>Acanthomorphata</taxon>
        <taxon>Ovalentaria</taxon>
        <taxon>Atherinomorphae</taxon>
        <taxon>Cyprinodontiformes</taxon>
        <taxon>Goodeidae</taxon>
        <taxon>Xenoophorus</taxon>
    </lineage>
</organism>
<feature type="compositionally biased region" description="Low complexity" evidence="7">
    <location>
        <begin position="1433"/>
        <end position="1444"/>
    </location>
</feature>
<gene>
    <name evidence="9" type="ORF">XENOCAPTIV_000286</name>
</gene>
<feature type="coiled-coil region" evidence="6">
    <location>
        <begin position="1503"/>
        <end position="1530"/>
    </location>
</feature>
<evidence type="ECO:0000256" key="5">
    <source>
        <dbReference type="ARBA" id="ARBA00023212"/>
    </source>
</evidence>
<feature type="compositionally biased region" description="Low complexity" evidence="7">
    <location>
        <begin position="1466"/>
        <end position="1482"/>
    </location>
</feature>
<dbReference type="Pfam" id="PF10495">
    <property type="entry name" value="PACT_coil_coil"/>
    <property type="match status" value="1"/>
</dbReference>
<feature type="region of interest" description="Disordered" evidence="7">
    <location>
        <begin position="538"/>
        <end position="557"/>
    </location>
</feature>
<feature type="region of interest" description="Disordered" evidence="7">
    <location>
        <begin position="178"/>
        <end position="207"/>
    </location>
</feature>
<evidence type="ECO:0000313" key="9">
    <source>
        <dbReference type="EMBL" id="MEQ2199508.1"/>
    </source>
</evidence>
<evidence type="ECO:0000259" key="8">
    <source>
        <dbReference type="Pfam" id="PF10495"/>
    </source>
</evidence>
<feature type="compositionally biased region" description="Polar residues" evidence="7">
    <location>
        <begin position="845"/>
        <end position="869"/>
    </location>
</feature>
<feature type="compositionally biased region" description="Basic and acidic residues" evidence="7">
    <location>
        <begin position="1247"/>
        <end position="1259"/>
    </location>
</feature>
<feature type="coiled-coil region" evidence="6">
    <location>
        <begin position="1151"/>
        <end position="1194"/>
    </location>
</feature>
<dbReference type="PANTHER" id="PTHR44981">
    <property type="entry name" value="PERICENTRIN-LIKE PROTEIN, ISOFORM F"/>
    <property type="match status" value="1"/>
</dbReference>
<evidence type="ECO:0000256" key="4">
    <source>
        <dbReference type="ARBA" id="ARBA00023054"/>
    </source>
</evidence>
<feature type="compositionally biased region" description="Polar residues" evidence="7">
    <location>
        <begin position="50"/>
        <end position="62"/>
    </location>
</feature>
<keyword evidence="2" id="KW-0963">Cytoplasm</keyword>
<feature type="coiled-coil region" evidence="6">
    <location>
        <begin position="897"/>
        <end position="953"/>
    </location>
</feature>
<proteinExistence type="predicted"/>
<accession>A0ABV0QVE4</accession>
<dbReference type="Proteomes" id="UP001434883">
    <property type="component" value="Unassembled WGS sequence"/>
</dbReference>
<name>A0ABV0QVE4_9TELE</name>
<feature type="non-terminal residue" evidence="9">
    <location>
        <position position="1"/>
    </location>
</feature>
<keyword evidence="5" id="KW-0206">Cytoskeleton</keyword>
<evidence type="ECO:0000256" key="7">
    <source>
        <dbReference type="SAM" id="MobiDB-lite"/>
    </source>
</evidence>
<dbReference type="InterPro" id="IPR019528">
    <property type="entry name" value="PACT_domain"/>
</dbReference>
<evidence type="ECO:0000256" key="3">
    <source>
        <dbReference type="ARBA" id="ARBA00022553"/>
    </source>
</evidence>
<dbReference type="SUPFAM" id="SSF57997">
    <property type="entry name" value="Tropomyosin"/>
    <property type="match status" value="1"/>
</dbReference>
<feature type="domain" description="Pericentrin/AKAP-450 centrosomal targeting" evidence="8">
    <location>
        <begin position="1542"/>
        <end position="1615"/>
    </location>
</feature>
<keyword evidence="10" id="KW-1185">Reference proteome</keyword>
<feature type="region of interest" description="Disordered" evidence="7">
    <location>
        <begin position="783"/>
        <end position="885"/>
    </location>
</feature>
<feature type="coiled-coil region" evidence="6">
    <location>
        <begin position="1284"/>
        <end position="1360"/>
    </location>
</feature>
<feature type="region of interest" description="Disordered" evidence="7">
    <location>
        <begin position="1232"/>
        <end position="1259"/>
    </location>
</feature>
<feature type="compositionally biased region" description="Pro residues" evidence="7">
    <location>
        <begin position="796"/>
        <end position="808"/>
    </location>
</feature>
<sequence length="1626" mass="185607">LLLGSEQLRRELGERDEEIEKLESRIRELEQALLASAESLEKGEQKKQHASITETRNSTLEAQLQTEREALERKEKEICNLEEQLEQFREELENKSEEVQQLHMQLEIQRKEISSQQQFVETRDSMLQAIDAREEQIKELESQVECLRSEQDRLKKDKEEELDQLNAVIEKLQQELANIEQKQPAEEEEDAKGELESSAWGPTKEEYDKMKQKMDLATKELDALKAEHGKLLETYLRLKQSAEALAETENLDSAESELEEALREKTAGLVVLQAEVQALEQSAASRLEELGLRIQELEDLVDKKDSEMNRCLLKVSTLEENLREKVAEALVSQATLEAFQQQQRMRSESSKQQQELQKHPASAVHEFGDFAIPQMDFSSMSQTKQAPRGKVVHLTQKLRDLEAGLSGMQKDQELQKQLLSSSEEEVLEYERRLAVLMDLLSQMKAGSHQRTAPSVEVRIINYTTLRPPLLSSRTCQSFFKSCRRSERRPPSPKSICRASRRAAADSNRNSMYVKAAEDGADMTGLLQELEEAKREAASTKEELNLSRKHHEKLQEDIQDREVSLSKLREEFQEMRRNADVSKEDLTKYQQHNEKLQEDVQAREVSLSEVREELQEMRRNVDVSKEELTKYQQHNEKLQEDVQTREVSLSEVREELQEMRRNVDVSKEELTKYQQHNEKLQEDVQAREVSLSEVREELQEMRRNVDVSKEELTKYQQHNEKLQEDVQAREVSLSEVTEELQEMRRNVDATKEELRSYRQQNEKLLEELRIQELSISRLKEELQEAQTALMKTSESVPPSPSPSPSPSLSPQPAFSGSLTSTSQPKRKGGKQPAAKGGAAKEKPSISRKNSGPSTKSSPSPHQRPRVNSSSDQHHDATTDSFTQTEPFQMTDLSQSAAKEQIEEVIGEFQEKIIQMQELHAAEILDMEARHISESENLRRDTQALEDECKGLKAVIDKLCSTEVSSRNRGTCLLCSQPHISHSSSDYSQRTGFDLPSLQQEFRTTPEGARRETDDPLPDRIKTLLREVHQEGMQVLSLSELPLSEGEQGGQFNVEGWVKERDSLLATVQSLKGLITQLQTHSQSQKTVKTSCSVCVHIACVCNVPQTSGGGADWRAELLDAVRQVFLRERSVLKSALYSQLDLLETSDAIVHLNLLERRLAEQDLQLALAEQKAHVDRLTQSLQQEQQASSQLSQQAEEDRLGLHRRLQEVQVQLETERAKALEMNSALGRERELRTGVFSDGAPSNEESAHEDGREPEVEGSLLERLHRELDDKHTQVVHLLGQVEAQRLEVVRKEEELTIANRKSRRDQDGLQEARAHLERLMVQMSEVQQQLDGELEKRKSLEEEKERLEERLHQLGARKESGPQSVSNNVRFSTWCLINAAGSIRAILIVRTAGCRAQRAQRSNQRLGSPAEEWERSVSEHQRITSNGGFPRRSPWRTTPRSMAHSRQDCREAPPCFFKDPQHGQQGSGQSVSLLAGGSSSSSNNLMERLLRQNAELTGFVSRLTEEKNDLRNHMLRLEGELRRYRHAGAGSGDNRMYGKYLRAESFRKALIYQKKYLLLLLGGFQECEEATLSLLSRMGGRPSLSSLESFSHRHRGLTRFRSAVRVSIALSRWAACSLTIVDI</sequence>
<feature type="compositionally biased region" description="Basic and acidic residues" evidence="7">
    <location>
        <begin position="1415"/>
        <end position="1425"/>
    </location>
</feature>
<keyword evidence="4 6" id="KW-0175">Coiled coil</keyword>
<feature type="region of interest" description="Disordered" evidence="7">
    <location>
        <begin position="1401"/>
        <end position="1482"/>
    </location>
</feature>
<protein>
    <recommendedName>
        <fullName evidence="8">Pericentrin/AKAP-450 centrosomal targeting domain-containing protein</fullName>
    </recommendedName>
</protein>
<comment type="subcellular location">
    <subcellularLocation>
        <location evidence="1">Cytoplasm</location>
        <location evidence="1">Cytoskeleton</location>
        <location evidence="1">Microtubule organizing center</location>
        <location evidence="1">Centrosome</location>
    </subcellularLocation>
</comment>
<feature type="region of interest" description="Disordered" evidence="7">
    <location>
        <begin position="39"/>
        <end position="62"/>
    </location>
</feature>
<dbReference type="EMBL" id="JAHRIN010025310">
    <property type="protein sequence ID" value="MEQ2199508.1"/>
    <property type="molecule type" value="Genomic_DNA"/>
</dbReference>
<reference evidence="9 10" key="1">
    <citation type="submission" date="2021-06" db="EMBL/GenBank/DDBJ databases">
        <authorList>
            <person name="Palmer J.M."/>
        </authorList>
    </citation>
    <scope>NUCLEOTIDE SEQUENCE [LARGE SCALE GENOMIC DNA]</scope>
    <source>
        <strain evidence="9 10">XC_2019</strain>
        <tissue evidence="9">Muscle</tissue>
    </source>
</reference>
<feature type="compositionally biased region" description="Polar residues" evidence="7">
    <location>
        <begin position="813"/>
        <end position="822"/>
    </location>
</feature>
<dbReference type="PANTHER" id="PTHR44981:SF1">
    <property type="entry name" value="A-KINASE ANCHOR PROTEIN 9"/>
    <property type="match status" value="1"/>
</dbReference>
<evidence type="ECO:0000256" key="2">
    <source>
        <dbReference type="ARBA" id="ARBA00022490"/>
    </source>
</evidence>
<comment type="caution">
    <text evidence="9">The sequence shown here is derived from an EMBL/GenBank/DDBJ whole genome shotgun (WGS) entry which is preliminary data.</text>
</comment>
<evidence type="ECO:0000256" key="6">
    <source>
        <dbReference type="SAM" id="Coils"/>
    </source>
</evidence>
<dbReference type="InterPro" id="IPR028745">
    <property type="entry name" value="AKAP9/Pericentrin"/>
</dbReference>